<proteinExistence type="predicted"/>
<gene>
    <name evidence="1" type="ORF">AAFF_G00091850</name>
</gene>
<evidence type="ECO:0000313" key="1">
    <source>
        <dbReference type="EMBL" id="KAJ8413189.1"/>
    </source>
</evidence>
<comment type="caution">
    <text evidence="1">The sequence shown here is derived from an EMBL/GenBank/DDBJ whole genome shotgun (WGS) entry which is preliminary data.</text>
</comment>
<accession>A0AAD7WYT3</accession>
<sequence>MDDITCLLRTAPCTSRLLKRLDELIIWARMNFKPQKSRSLSLRKGERNDRVTFTIGGEDIPRIVDQPIQSLGRLYTSRLSDKDMGKTILQQLSEGLSKIDSSQLPRKHKVWCYHFTLYPRVMWPLKLCEVTSSAVSRMEAKANSFIRKWLGLPCCFSAAGLYGQNSLQLPLKSITLGYRQEKARLVMELRDSSDRTVKEANARVATGRKWRAEEEVQKVMGRLQHQEVVGMVQTGRAGLGWSDPPVLWSKASRKERKDLVVSEVTRIEQEELRVKSVAQGQQGRWTTWEGVASRAINWADFWKLPQARLSFLIRATYDTLPSPRNLHQWFGTEQSCDLCGTINASLQHVLSGCKTALTQGRLTWRHDQVLRKLAEVLEKCRQEANSQRPSGSQQRIHFLRQGEPAQHSSKRPPSNLLTSGAEWKMKVDLGRQLEFPQEICSTTLRPDVVLWSAAAKSALLIELTVPWEEGLEAAYERKMAKYADLVAECRESGWSVRMYPVEVGARGFVGSSTSRLLRDLGLRGARLSKSTKELSEEAEKASYWLWLRRRDKTWGATSA</sequence>
<dbReference type="Proteomes" id="UP001221898">
    <property type="component" value="Unassembled WGS sequence"/>
</dbReference>
<protein>
    <recommendedName>
        <fullName evidence="3">Reverse transcriptase</fullName>
    </recommendedName>
</protein>
<reference evidence="1" key="1">
    <citation type="journal article" date="2023" name="Science">
        <title>Genome structures resolve the early diversification of teleost fishes.</title>
        <authorList>
            <person name="Parey E."/>
            <person name="Louis A."/>
            <person name="Montfort J."/>
            <person name="Bouchez O."/>
            <person name="Roques C."/>
            <person name="Iampietro C."/>
            <person name="Lluch J."/>
            <person name="Castinel A."/>
            <person name="Donnadieu C."/>
            <person name="Desvignes T."/>
            <person name="Floi Bucao C."/>
            <person name="Jouanno E."/>
            <person name="Wen M."/>
            <person name="Mejri S."/>
            <person name="Dirks R."/>
            <person name="Jansen H."/>
            <person name="Henkel C."/>
            <person name="Chen W.J."/>
            <person name="Zahm M."/>
            <person name="Cabau C."/>
            <person name="Klopp C."/>
            <person name="Thompson A.W."/>
            <person name="Robinson-Rechavi M."/>
            <person name="Braasch I."/>
            <person name="Lecointre G."/>
            <person name="Bobe J."/>
            <person name="Postlethwait J.H."/>
            <person name="Berthelot C."/>
            <person name="Roest Crollius H."/>
            <person name="Guiguen Y."/>
        </authorList>
    </citation>
    <scope>NUCLEOTIDE SEQUENCE</scope>
    <source>
        <strain evidence="1">NC1722</strain>
    </source>
</reference>
<dbReference type="EMBL" id="JAINUG010000016">
    <property type="protein sequence ID" value="KAJ8413189.1"/>
    <property type="molecule type" value="Genomic_DNA"/>
</dbReference>
<name>A0AAD7WYT3_9TELE</name>
<keyword evidence="2" id="KW-1185">Reference proteome</keyword>
<organism evidence="1 2">
    <name type="scientific">Aldrovandia affinis</name>
    <dbReference type="NCBI Taxonomy" id="143900"/>
    <lineage>
        <taxon>Eukaryota</taxon>
        <taxon>Metazoa</taxon>
        <taxon>Chordata</taxon>
        <taxon>Craniata</taxon>
        <taxon>Vertebrata</taxon>
        <taxon>Euteleostomi</taxon>
        <taxon>Actinopterygii</taxon>
        <taxon>Neopterygii</taxon>
        <taxon>Teleostei</taxon>
        <taxon>Notacanthiformes</taxon>
        <taxon>Halosauridae</taxon>
        <taxon>Aldrovandia</taxon>
    </lineage>
</organism>
<evidence type="ECO:0000313" key="2">
    <source>
        <dbReference type="Proteomes" id="UP001221898"/>
    </source>
</evidence>
<evidence type="ECO:0008006" key="3">
    <source>
        <dbReference type="Google" id="ProtNLM"/>
    </source>
</evidence>
<dbReference type="AlphaFoldDB" id="A0AAD7WYT3"/>